<feature type="transmembrane region" description="Helical" evidence="1">
    <location>
        <begin position="47"/>
        <end position="70"/>
    </location>
</feature>
<dbReference type="RefSeq" id="WP_337692812.1">
    <property type="nucleotide sequence ID" value="NZ_JBBEGN010000001.1"/>
</dbReference>
<dbReference type="PANTHER" id="PTHR40761:SF1">
    <property type="entry name" value="CONSERVED INTEGRAL MEMBRANE ALANINE VALINE AND LEUCINE RICH PROTEIN-RELATED"/>
    <property type="match status" value="1"/>
</dbReference>
<dbReference type="Gene3D" id="1.10.3730.20">
    <property type="match status" value="1"/>
</dbReference>
<protein>
    <submittedName>
        <fullName evidence="2">DMT family transporter</fullName>
    </submittedName>
</protein>
<organism evidence="2 3">
    <name type="scientific">Actinomycetospora aurantiaca</name>
    <dbReference type="NCBI Taxonomy" id="3129233"/>
    <lineage>
        <taxon>Bacteria</taxon>
        <taxon>Bacillati</taxon>
        <taxon>Actinomycetota</taxon>
        <taxon>Actinomycetes</taxon>
        <taxon>Pseudonocardiales</taxon>
        <taxon>Pseudonocardiaceae</taxon>
        <taxon>Actinomycetospora</taxon>
    </lineage>
</organism>
<comment type="caution">
    <text evidence="2">The sequence shown here is derived from an EMBL/GenBank/DDBJ whole genome shotgun (WGS) entry which is preliminary data.</text>
</comment>
<dbReference type="PANTHER" id="PTHR40761">
    <property type="entry name" value="CONSERVED INTEGRAL MEMBRANE ALANINE VALINE AND LEUCINE RICH PROTEIN-RELATED"/>
    <property type="match status" value="1"/>
</dbReference>
<feature type="transmembrane region" description="Helical" evidence="1">
    <location>
        <begin position="200"/>
        <end position="218"/>
    </location>
</feature>
<gene>
    <name evidence="2" type="ORF">WCD74_00320</name>
</gene>
<feature type="transmembrane region" description="Helical" evidence="1">
    <location>
        <begin position="102"/>
        <end position="120"/>
    </location>
</feature>
<evidence type="ECO:0000313" key="3">
    <source>
        <dbReference type="Proteomes" id="UP001385809"/>
    </source>
</evidence>
<proteinExistence type="predicted"/>
<feature type="transmembrane region" description="Helical" evidence="1">
    <location>
        <begin position="256"/>
        <end position="276"/>
    </location>
</feature>
<dbReference type="InterPro" id="IPR037185">
    <property type="entry name" value="EmrE-like"/>
</dbReference>
<feature type="transmembrane region" description="Helical" evidence="1">
    <location>
        <begin position="224"/>
        <end position="244"/>
    </location>
</feature>
<dbReference type="NCBIfam" id="NF038012">
    <property type="entry name" value="DMT_1"/>
    <property type="match status" value="1"/>
</dbReference>
<keyword evidence="1" id="KW-0812">Transmembrane</keyword>
<dbReference type="EMBL" id="JBBEGN010000001">
    <property type="protein sequence ID" value="MEJ2866185.1"/>
    <property type="molecule type" value="Genomic_DNA"/>
</dbReference>
<evidence type="ECO:0000256" key="1">
    <source>
        <dbReference type="SAM" id="Phobius"/>
    </source>
</evidence>
<keyword evidence="3" id="KW-1185">Reference proteome</keyword>
<sequence length="286" mass="29429">MLLAGILLAVAAAAGNAIGSVLQRSASRHHDPSLRWWESLLALLRRPAWPAGIAAHVVGFAFQAVALATAPITVVQPVLVVELPFTLLLGALLIGAPLGRRAWIAVATMAVGVALFLACLDPQGGDPRSTPPAAWAVGTIVVVAVLAGLLVLGRAGRGRRRALWFGTATGVTYGYNAALMAGLGPAYAGGLGAVVTTWQFYGVLVGGTVSFLFLQQALQAGDLLWAQPGITLANPFVAVIWGLAVFGERIAVDLRALGLLGGVAAIVVGTVVLSRVEEEADEREPG</sequence>
<evidence type="ECO:0000313" key="2">
    <source>
        <dbReference type="EMBL" id="MEJ2866185.1"/>
    </source>
</evidence>
<dbReference type="Proteomes" id="UP001385809">
    <property type="component" value="Unassembled WGS sequence"/>
</dbReference>
<feature type="transmembrane region" description="Helical" evidence="1">
    <location>
        <begin position="77"/>
        <end position="96"/>
    </location>
</feature>
<feature type="transmembrane region" description="Helical" evidence="1">
    <location>
        <begin position="132"/>
        <end position="153"/>
    </location>
</feature>
<keyword evidence="1" id="KW-1133">Transmembrane helix</keyword>
<accession>A0ABU8MFS1</accession>
<name>A0ABU8MFS1_9PSEU</name>
<dbReference type="SUPFAM" id="SSF103481">
    <property type="entry name" value="Multidrug resistance efflux transporter EmrE"/>
    <property type="match status" value="1"/>
</dbReference>
<keyword evidence="1" id="KW-0472">Membrane</keyword>
<feature type="transmembrane region" description="Helical" evidence="1">
    <location>
        <begin position="173"/>
        <end position="193"/>
    </location>
</feature>
<reference evidence="2 3" key="1">
    <citation type="submission" date="2024-03" db="EMBL/GenBank/DDBJ databases">
        <title>Actinomycetospora sp. OC33-EN08, a novel actinomycete isolated from wild orchid (Aerides multiflora).</title>
        <authorList>
            <person name="Suriyachadkun C."/>
        </authorList>
    </citation>
    <scope>NUCLEOTIDE SEQUENCE [LARGE SCALE GENOMIC DNA]</scope>
    <source>
        <strain evidence="2 3">OC33-EN08</strain>
    </source>
</reference>